<reference evidence="2 3" key="1">
    <citation type="journal article" date="2018" name="Sci. Rep.">
        <title>Genomic signatures of local adaptation to the degree of environmental predictability in rotifers.</title>
        <authorList>
            <person name="Franch-Gras L."/>
            <person name="Hahn C."/>
            <person name="Garcia-Roger E.M."/>
            <person name="Carmona M.J."/>
            <person name="Serra M."/>
            <person name="Gomez A."/>
        </authorList>
    </citation>
    <scope>NUCLEOTIDE SEQUENCE [LARGE SCALE GENOMIC DNA]</scope>
    <source>
        <strain evidence="2">HYR1</strain>
    </source>
</reference>
<dbReference type="AlphaFoldDB" id="A0A3M7RQF2"/>
<accession>A0A3M7RQF2</accession>
<organism evidence="2 3">
    <name type="scientific">Brachionus plicatilis</name>
    <name type="common">Marine rotifer</name>
    <name type="synonym">Brachionus muelleri</name>
    <dbReference type="NCBI Taxonomy" id="10195"/>
    <lineage>
        <taxon>Eukaryota</taxon>
        <taxon>Metazoa</taxon>
        <taxon>Spiralia</taxon>
        <taxon>Gnathifera</taxon>
        <taxon>Rotifera</taxon>
        <taxon>Eurotatoria</taxon>
        <taxon>Monogononta</taxon>
        <taxon>Pseudotrocha</taxon>
        <taxon>Ploima</taxon>
        <taxon>Brachionidae</taxon>
        <taxon>Brachionus</taxon>
    </lineage>
</organism>
<sequence>MPVTGFSTLLSPSFMNGVCKNLNLGAYTELKMPNYFSADFQSGLKQALLLHFPFLFPFPLVCLFCQLLALDLAPRVFERALGQPRFVQLLPSTRCGFFSPVHLVHKCCFEWTQFCMPDSTPTIGTSRHPKSQAHF</sequence>
<keyword evidence="1" id="KW-0812">Transmembrane</keyword>
<evidence type="ECO:0000256" key="1">
    <source>
        <dbReference type="SAM" id="Phobius"/>
    </source>
</evidence>
<dbReference type="EMBL" id="REGN01002893">
    <property type="protein sequence ID" value="RNA25630.1"/>
    <property type="molecule type" value="Genomic_DNA"/>
</dbReference>
<feature type="transmembrane region" description="Helical" evidence="1">
    <location>
        <begin position="48"/>
        <end position="70"/>
    </location>
</feature>
<keyword evidence="3" id="KW-1185">Reference proteome</keyword>
<keyword evidence="1" id="KW-0472">Membrane</keyword>
<gene>
    <name evidence="2" type="ORF">BpHYR1_012327</name>
</gene>
<keyword evidence="1" id="KW-1133">Transmembrane helix</keyword>
<proteinExistence type="predicted"/>
<evidence type="ECO:0000313" key="3">
    <source>
        <dbReference type="Proteomes" id="UP000276133"/>
    </source>
</evidence>
<dbReference type="Proteomes" id="UP000276133">
    <property type="component" value="Unassembled WGS sequence"/>
</dbReference>
<protein>
    <submittedName>
        <fullName evidence="2">Uncharacterized protein</fullName>
    </submittedName>
</protein>
<evidence type="ECO:0000313" key="2">
    <source>
        <dbReference type="EMBL" id="RNA25630.1"/>
    </source>
</evidence>
<name>A0A3M7RQF2_BRAPC</name>
<comment type="caution">
    <text evidence="2">The sequence shown here is derived from an EMBL/GenBank/DDBJ whole genome shotgun (WGS) entry which is preliminary data.</text>
</comment>